<sequence>MSASDFPPPLLAVTTFPSDHIAREIASVLIDQKLAACVNLLPGATSIYRWQDQVHADDEIVALIKTTSAVFSELKLLLNDLHPYDSPELIAINIEDGLPDYLGWIVDETSADRKPADA</sequence>
<gene>
    <name evidence="2" type="ORF">G3M56_001690</name>
</gene>
<dbReference type="SUPFAM" id="SSF54913">
    <property type="entry name" value="GlnB-like"/>
    <property type="match status" value="1"/>
</dbReference>
<dbReference type="Gene3D" id="3.30.70.120">
    <property type="match status" value="1"/>
</dbReference>
<dbReference type="GO" id="GO:0010038">
    <property type="term" value="P:response to metal ion"/>
    <property type="evidence" value="ECO:0007669"/>
    <property type="project" value="InterPro"/>
</dbReference>
<dbReference type="Proteomes" id="UP000475117">
    <property type="component" value="Chromosome"/>
</dbReference>
<dbReference type="PANTHER" id="PTHR23419">
    <property type="entry name" value="DIVALENT CATION TOLERANCE CUTA-RELATED"/>
    <property type="match status" value="1"/>
</dbReference>
<comment type="similarity">
    <text evidence="1">Belongs to the CutA family.</text>
</comment>
<keyword evidence="3" id="KW-1185">Reference proteome</keyword>
<organism evidence="2 3">
    <name type="scientific">Sulfuriroseicoccus oceanibius</name>
    <dbReference type="NCBI Taxonomy" id="2707525"/>
    <lineage>
        <taxon>Bacteria</taxon>
        <taxon>Pseudomonadati</taxon>
        <taxon>Verrucomicrobiota</taxon>
        <taxon>Verrucomicrobiia</taxon>
        <taxon>Verrucomicrobiales</taxon>
        <taxon>Verrucomicrobiaceae</taxon>
        <taxon>Sulfuriroseicoccus</taxon>
    </lineage>
</organism>
<evidence type="ECO:0000313" key="3">
    <source>
        <dbReference type="Proteomes" id="UP000475117"/>
    </source>
</evidence>
<dbReference type="InterPro" id="IPR015867">
    <property type="entry name" value="N-reg_PII/ATP_PRibTrfase_C"/>
</dbReference>
<dbReference type="AlphaFoldDB" id="A0A6B3LDI8"/>
<evidence type="ECO:0000313" key="2">
    <source>
        <dbReference type="EMBL" id="QQL45327.1"/>
    </source>
</evidence>
<dbReference type="InterPro" id="IPR004323">
    <property type="entry name" value="Ion_tolerance_CutA"/>
</dbReference>
<dbReference type="Pfam" id="PF03091">
    <property type="entry name" value="CutA1"/>
    <property type="match status" value="1"/>
</dbReference>
<evidence type="ECO:0000256" key="1">
    <source>
        <dbReference type="ARBA" id="ARBA00010169"/>
    </source>
</evidence>
<proteinExistence type="inferred from homology"/>
<dbReference type="KEGG" id="soa:G3M56_001690"/>
<dbReference type="RefSeq" id="WP_164363849.1">
    <property type="nucleotide sequence ID" value="NZ_CP066776.1"/>
</dbReference>
<dbReference type="PANTHER" id="PTHR23419:SF8">
    <property type="entry name" value="FI09726P"/>
    <property type="match status" value="1"/>
</dbReference>
<protein>
    <submittedName>
        <fullName evidence="2">Divalent-cation tolerance protein CutA</fullName>
    </submittedName>
</protein>
<dbReference type="InterPro" id="IPR011322">
    <property type="entry name" value="N-reg_PII-like_a/b"/>
</dbReference>
<reference evidence="2 3" key="1">
    <citation type="submission" date="2020-12" db="EMBL/GenBank/DDBJ databases">
        <title>Sulforoseuscoccus oceanibium gen. nov., sp. nov., a representative of the phylum Verrucomicrobia with special cytoplasmic membrane, and proposal of Sulforoseuscoccusaceae fam. nov.</title>
        <authorList>
            <person name="Xi F."/>
        </authorList>
    </citation>
    <scope>NUCLEOTIDE SEQUENCE [LARGE SCALE GENOMIC DNA]</scope>
    <source>
        <strain evidence="2 3">T37</strain>
    </source>
</reference>
<dbReference type="GO" id="GO:0005507">
    <property type="term" value="F:copper ion binding"/>
    <property type="evidence" value="ECO:0007669"/>
    <property type="project" value="TreeGrafter"/>
</dbReference>
<accession>A0A6B3LDI8</accession>
<dbReference type="EMBL" id="CP066776">
    <property type="protein sequence ID" value="QQL45327.1"/>
    <property type="molecule type" value="Genomic_DNA"/>
</dbReference>
<name>A0A6B3LDI8_9BACT</name>